<evidence type="ECO:0000256" key="1">
    <source>
        <dbReference type="ARBA" id="ARBA00004651"/>
    </source>
</evidence>
<keyword evidence="2" id="KW-1003">Cell membrane</keyword>
<evidence type="ECO:0000256" key="4">
    <source>
        <dbReference type="ARBA" id="ARBA00022989"/>
    </source>
</evidence>
<evidence type="ECO:0000313" key="7">
    <source>
        <dbReference type="EMBL" id="GMI19857.1"/>
    </source>
</evidence>
<dbReference type="Proteomes" id="UP001165060">
    <property type="component" value="Unassembled WGS sequence"/>
</dbReference>
<dbReference type="PANTHER" id="PTHR30506:SF3">
    <property type="entry name" value="UPF0126 INNER MEMBRANE PROTEIN YADS-RELATED"/>
    <property type="match status" value="1"/>
</dbReference>
<keyword evidence="4" id="KW-1133">Transmembrane helix</keyword>
<gene>
    <name evidence="7" type="ORF">TeGR_g7164</name>
</gene>
<comment type="caution">
    <text evidence="7">The sequence shown here is derived from an EMBL/GenBank/DDBJ whole genome shotgun (WGS) entry which is preliminary data.</text>
</comment>
<feature type="domain" description="Glycine transporter" evidence="6">
    <location>
        <begin position="1"/>
        <end position="53"/>
    </location>
</feature>
<proteinExistence type="predicted"/>
<dbReference type="PANTHER" id="PTHR30506">
    <property type="entry name" value="INNER MEMBRANE PROTEIN"/>
    <property type="match status" value="1"/>
</dbReference>
<keyword evidence="3" id="KW-0812">Transmembrane</keyword>
<sequence length="193" mass="20161">MSVVGALILSIVTAVGGGTIRDLLLAPSQPAFWVTDPRYLSLCVASCVLALLFLQDFPISSRPLVLADALSLGAFSVLGARAALARRAPALFAVLSGWLTASGGGMVRDVLCYEAPRALGASDKSMRAGPAVAGALVYVGLRRARYLRVGGGVGEEGALWLGMGVAVIMRLVADEWDIQELAARTLHAIRFVP</sequence>
<name>A0ABQ6M5G4_9STRA</name>
<evidence type="ECO:0000256" key="5">
    <source>
        <dbReference type="ARBA" id="ARBA00023136"/>
    </source>
</evidence>
<evidence type="ECO:0000256" key="3">
    <source>
        <dbReference type="ARBA" id="ARBA00022692"/>
    </source>
</evidence>
<accession>A0ABQ6M5G4</accession>
<evidence type="ECO:0000313" key="8">
    <source>
        <dbReference type="Proteomes" id="UP001165060"/>
    </source>
</evidence>
<feature type="domain" description="Glycine transporter" evidence="6">
    <location>
        <begin position="66"/>
        <end position="142"/>
    </location>
</feature>
<evidence type="ECO:0000256" key="2">
    <source>
        <dbReference type="ARBA" id="ARBA00022475"/>
    </source>
</evidence>
<comment type="subcellular location">
    <subcellularLocation>
        <location evidence="1">Cell membrane</location>
        <topology evidence="1">Multi-pass membrane protein</topology>
    </subcellularLocation>
</comment>
<evidence type="ECO:0000259" key="6">
    <source>
        <dbReference type="Pfam" id="PF03458"/>
    </source>
</evidence>
<dbReference type="InterPro" id="IPR005115">
    <property type="entry name" value="Gly_transporter"/>
</dbReference>
<protein>
    <recommendedName>
        <fullName evidence="6">Glycine transporter domain-containing protein</fullName>
    </recommendedName>
</protein>
<dbReference type="EMBL" id="BRYB01001178">
    <property type="protein sequence ID" value="GMI19857.1"/>
    <property type="molecule type" value="Genomic_DNA"/>
</dbReference>
<keyword evidence="5" id="KW-0472">Membrane</keyword>
<keyword evidence="8" id="KW-1185">Reference proteome</keyword>
<organism evidence="7 8">
    <name type="scientific">Tetraparma gracilis</name>
    <dbReference type="NCBI Taxonomy" id="2962635"/>
    <lineage>
        <taxon>Eukaryota</taxon>
        <taxon>Sar</taxon>
        <taxon>Stramenopiles</taxon>
        <taxon>Ochrophyta</taxon>
        <taxon>Bolidophyceae</taxon>
        <taxon>Parmales</taxon>
        <taxon>Triparmaceae</taxon>
        <taxon>Tetraparma</taxon>
    </lineage>
</organism>
<dbReference type="Pfam" id="PF03458">
    <property type="entry name" value="Gly_transporter"/>
    <property type="match status" value="2"/>
</dbReference>
<reference evidence="7 8" key="1">
    <citation type="journal article" date="2023" name="Commun. Biol.">
        <title>Genome analysis of Parmales, the sister group of diatoms, reveals the evolutionary specialization of diatoms from phago-mixotrophs to photoautotrophs.</title>
        <authorList>
            <person name="Ban H."/>
            <person name="Sato S."/>
            <person name="Yoshikawa S."/>
            <person name="Yamada K."/>
            <person name="Nakamura Y."/>
            <person name="Ichinomiya M."/>
            <person name="Sato N."/>
            <person name="Blanc-Mathieu R."/>
            <person name="Endo H."/>
            <person name="Kuwata A."/>
            <person name="Ogata H."/>
        </authorList>
    </citation>
    <scope>NUCLEOTIDE SEQUENCE [LARGE SCALE GENOMIC DNA]</scope>
</reference>